<dbReference type="Proteomes" id="UP000053239">
    <property type="component" value="Unassembled WGS sequence"/>
</dbReference>
<evidence type="ECO:0000313" key="2">
    <source>
        <dbReference type="EMBL" id="KMZ98870.1"/>
    </source>
</evidence>
<dbReference type="OrthoDB" id="330493at2759"/>
<feature type="region of interest" description="Disordered" evidence="1">
    <location>
        <begin position="65"/>
        <end position="118"/>
    </location>
</feature>
<gene>
    <name evidence="2" type="ORF">PVNG_00664</name>
</gene>
<reference evidence="2 3" key="1">
    <citation type="submission" date="2011-09" db="EMBL/GenBank/DDBJ databases">
        <title>The Genome Sequence of Plasmodium vivax North Korean.</title>
        <authorList>
            <consortium name="The Broad Institute Genome Sequencing Platform"/>
            <consortium name="The Broad Institute Genome Sequencing Center for Infectious Disease"/>
            <person name="Neafsey D."/>
            <person name="Carlton J."/>
            <person name="Barnwell J."/>
            <person name="Collins W."/>
            <person name="Escalante A."/>
            <person name="Mullikin J."/>
            <person name="Saul A."/>
            <person name="Guigo R."/>
            <person name="Camara F."/>
            <person name="Young S.K."/>
            <person name="Zeng Q."/>
            <person name="Gargeya S."/>
            <person name="Fitzgerald M."/>
            <person name="Haas B."/>
            <person name="Abouelleil A."/>
            <person name="Alvarado L."/>
            <person name="Arachchi H.M."/>
            <person name="Berlin A."/>
            <person name="Brown A."/>
            <person name="Chapman S.B."/>
            <person name="Chen Z."/>
            <person name="Dunbar C."/>
            <person name="Freedman E."/>
            <person name="Gearin G."/>
            <person name="Gellesch M."/>
            <person name="Goldberg J."/>
            <person name="Griggs A."/>
            <person name="Gujja S."/>
            <person name="Heiman D."/>
            <person name="Howarth C."/>
            <person name="Larson L."/>
            <person name="Lui A."/>
            <person name="MacDonald P.J.P."/>
            <person name="Montmayeur A."/>
            <person name="Murphy C."/>
            <person name="Neiman D."/>
            <person name="Pearson M."/>
            <person name="Priest M."/>
            <person name="Roberts A."/>
            <person name="Saif S."/>
            <person name="Shea T."/>
            <person name="Shenoy N."/>
            <person name="Sisk P."/>
            <person name="Stolte C."/>
            <person name="Sykes S."/>
            <person name="Wortman J."/>
            <person name="Nusbaum C."/>
            <person name="Birren B."/>
        </authorList>
    </citation>
    <scope>NUCLEOTIDE SEQUENCE [LARGE SCALE GENOMIC DNA]</scope>
    <source>
        <strain evidence="2 3">North Korean</strain>
    </source>
</reference>
<dbReference type="EMBL" id="KQ235437">
    <property type="protein sequence ID" value="KMZ98870.1"/>
    <property type="molecule type" value="Genomic_DNA"/>
</dbReference>
<feature type="compositionally biased region" description="Low complexity" evidence="1">
    <location>
        <begin position="89"/>
        <end position="108"/>
    </location>
</feature>
<organism evidence="2 3">
    <name type="scientific">Plasmodium vivax North Korean</name>
    <dbReference type="NCBI Taxonomy" id="1035514"/>
    <lineage>
        <taxon>Eukaryota</taxon>
        <taxon>Sar</taxon>
        <taxon>Alveolata</taxon>
        <taxon>Apicomplexa</taxon>
        <taxon>Aconoidasida</taxon>
        <taxon>Haemosporida</taxon>
        <taxon>Plasmodiidae</taxon>
        <taxon>Plasmodium</taxon>
        <taxon>Plasmodium (Plasmodium)</taxon>
    </lineage>
</organism>
<evidence type="ECO:0000256" key="1">
    <source>
        <dbReference type="SAM" id="MobiDB-lite"/>
    </source>
</evidence>
<evidence type="ECO:0000313" key="3">
    <source>
        <dbReference type="Proteomes" id="UP000053239"/>
    </source>
</evidence>
<proteinExistence type="predicted"/>
<sequence length="344" mass="39182">MNGDNEHNSDLKEHKENTEECSLNDETIIPICIKNILQCTLGGAADNEHFLKRKNEELNSFIERNIPGGASPEEGGDWNRSDDGLEFMNVSGNNGSGNNASGNVAGNNYREGLLNSPGEQPNLEMCADGLGKAPDEADNRGSNEKRRYKRKRRYIDVDKMNFDFEKEDFASSSNDELVRCNYVHAEEYAGGYASGYVNGYTNVYTNEYTNELPCQKDINMNSEVIRGLLEPPPIPFNDTFQKYNKEISDVYVKRKKKSSDTLNIFLESQLMCIDEGAFEKENNFINSHFDNFIMRKLNVVKPTSEQDTTNQNKDLQELLKYLMSWYFSGFYSGRMSMLKELHGE</sequence>
<dbReference type="AlphaFoldDB" id="A0A0J9TSK5"/>
<name>A0A0J9TSK5_PLAVI</name>
<protein>
    <submittedName>
        <fullName evidence="2">Uncharacterized protein</fullName>
    </submittedName>
</protein>
<accession>A0A0J9TSK5</accession>